<feature type="transmembrane region" description="Helical" evidence="1">
    <location>
        <begin position="70"/>
        <end position="90"/>
    </location>
</feature>
<evidence type="ECO:0000313" key="2">
    <source>
        <dbReference type="EMBL" id="JAA64753.1"/>
    </source>
</evidence>
<keyword evidence="1" id="KW-0472">Membrane</keyword>
<protein>
    <submittedName>
        <fullName evidence="2">Uncharacterized protein</fullName>
    </submittedName>
</protein>
<reference evidence="2" key="2">
    <citation type="journal article" date="2015" name="J. Proteomics">
        <title>Sexual differences in the sialomes of the zebra tick, Rhipicephalus pulchellus.</title>
        <authorList>
            <person name="Tan A.W."/>
            <person name="Francischetti I.M."/>
            <person name="Slovak M."/>
            <person name="Kini R.M."/>
            <person name="Ribeiro J.M."/>
        </authorList>
    </citation>
    <scope>NUCLEOTIDE SEQUENCE</scope>
    <source>
        <tissue evidence="2">Salivary gland</tissue>
    </source>
</reference>
<evidence type="ECO:0000256" key="1">
    <source>
        <dbReference type="SAM" id="Phobius"/>
    </source>
</evidence>
<reference evidence="2" key="1">
    <citation type="submission" date="2012-11" db="EMBL/GenBank/DDBJ databases">
        <authorList>
            <person name="Lucero-Rivera Y.E."/>
            <person name="Tovar-Ramirez D."/>
        </authorList>
    </citation>
    <scope>NUCLEOTIDE SEQUENCE</scope>
    <source>
        <tissue evidence="2">Salivary gland</tissue>
    </source>
</reference>
<keyword evidence="1" id="KW-0812">Transmembrane</keyword>
<sequence>MFLSLLLSPSFFGSLRCFVFLFLSCSLFLYLIFASVSFYVFLSFSMSLSVLLIFMTVTFIYLFVSFFLPLFLSLFILCLYLYLFHVFHALHLTEHSFNARTCRIRQWGLSNSCGAVPPVEFFATQNILR</sequence>
<accession>L7MMK0</accession>
<keyword evidence="1" id="KW-1133">Transmembrane helix</keyword>
<feature type="transmembrane region" description="Helical" evidence="1">
    <location>
        <begin position="40"/>
        <end position="64"/>
    </location>
</feature>
<organism evidence="2">
    <name type="scientific">Rhipicephalus pulchellus</name>
    <name type="common">Yellow backed tick</name>
    <name type="synonym">Dermacentor pulchellus</name>
    <dbReference type="NCBI Taxonomy" id="72859"/>
    <lineage>
        <taxon>Eukaryota</taxon>
        <taxon>Metazoa</taxon>
        <taxon>Ecdysozoa</taxon>
        <taxon>Arthropoda</taxon>
        <taxon>Chelicerata</taxon>
        <taxon>Arachnida</taxon>
        <taxon>Acari</taxon>
        <taxon>Parasitiformes</taxon>
        <taxon>Ixodida</taxon>
        <taxon>Ixodoidea</taxon>
        <taxon>Ixodidae</taxon>
        <taxon>Rhipicephalinae</taxon>
        <taxon>Rhipicephalus</taxon>
        <taxon>Rhipicephalus</taxon>
    </lineage>
</organism>
<proteinExistence type="evidence at transcript level"/>
<name>L7MMK0_RHIPC</name>
<feature type="non-terminal residue" evidence="2">
    <location>
        <position position="129"/>
    </location>
</feature>
<dbReference type="AlphaFoldDB" id="L7MMK0"/>
<feature type="transmembrane region" description="Helical" evidence="1">
    <location>
        <begin position="12"/>
        <end position="33"/>
    </location>
</feature>
<dbReference type="EMBL" id="GACK01000281">
    <property type="protein sequence ID" value="JAA64753.1"/>
    <property type="molecule type" value="mRNA"/>
</dbReference>